<feature type="compositionally biased region" description="Pro residues" evidence="8">
    <location>
        <begin position="290"/>
        <end position="301"/>
    </location>
</feature>
<evidence type="ECO:0000256" key="1">
    <source>
        <dbReference type="ARBA" id="ARBA00022517"/>
    </source>
</evidence>
<dbReference type="GO" id="GO:0005654">
    <property type="term" value="C:nucleoplasm"/>
    <property type="evidence" value="ECO:0007669"/>
    <property type="project" value="UniProtKB-SubCell"/>
</dbReference>
<keyword evidence="4" id="KW-0677">Repeat</keyword>
<dbReference type="GO" id="GO:0000463">
    <property type="term" value="P:maturation of LSU-rRNA from tricistronic rRNA transcript (SSU-rRNA, 5.8S rRNA, LSU-rRNA)"/>
    <property type="evidence" value="ECO:0007669"/>
    <property type="project" value="UniProtKB-UniRule"/>
</dbReference>
<evidence type="ECO:0000313" key="10">
    <source>
        <dbReference type="EMBL" id="KAF7313652.1"/>
    </source>
</evidence>
<evidence type="ECO:0000313" key="11">
    <source>
        <dbReference type="Proteomes" id="UP000613580"/>
    </source>
</evidence>
<dbReference type="InterPro" id="IPR012953">
    <property type="entry name" value="BOP1_N_dom"/>
</dbReference>
<dbReference type="GO" id="GO:0000466">
    <property type="term" value="P:maturation of 5.8S rRNA from tricistronic rRNA transcript (SSU-rRNA, 5.8S rRNA, LSU-rRNA)"/>
    <property type="evidence" value="ECO:0007669"/>
    <property type="project" value="UniProtKB-UniRule"/>
</dbReference>
<feature type="region of interest" description="Disordered" evidence="8">
    <location>
        <begin position="1"/>
        <end position="138"/>
    </location>
</feature>
<feature type="compositionally biased region" description="Acidic residues" evidence="8">
    <location>
        <begin position="117"/>
        <end position="127"/>
    </location>
</feature>
<dbReference type="Gene3D" id="2.130.10.10">
    <property type="entry name" value="YVTN repeat-like/Quinoprotein amine dehydrogenase"/>
    <property type="match status" value="1"/>
</dbReference>
<evidence type="ECO:0000256" key="6">
    <source>
        <dbReference type="HAMAP-Rule" id="MF_03027"/>
    </source>
</evidence>
<evidence type="ECO:0000256" key="3">
    <source>
        <dbReference type="ARBA" id="ARBA00022574"/>
    </source>
</evidence>
<evidence type="ECO:0000256" key="8">
    <source>
        <dbReference type="SAM" id="MobiDB-lite"/>
    </source>
</evidence>
<dbReference type="EMBL" id="JACAZE010000006">
    <property type="protein sequence ID" value="KAF7313652.1"/>
    <property type="molecule type" value="Genomic_DNA"/>
</dbReference>
<dbReference type="InterPro" id="IPR036322">
    <property type="entry name" value="WD40_repeat_dom_sf"/>
</dbReference>
<dbReference type="PANTHER" id="PTHR17605">
    <property type="entry name" value="RIBOSOME BIOGENESIS PROTEIN BOP1 BLOCK OF PROLIFERATION 1 PROTEIN"/>
    <property type="match status" value="1"/>
</dbReference>
<name>A0A8H6WDB4_MYCCL</name>
<gene>
    <name evidence="6" type="primary">ERB1</name>
    <name evidence="10" type="ORF">HMN09_00521700</name>
</gene>
<comment type="similarity">
    <text evidence="6">Belongs to the WD repeat BOP1/ERB1 family.</text>
</comment>
<feature type="compositionally biased region" description="Basic and acidic residues" evidence="8">
    <location>
        <begin position="324"/>
        <end position="336"/>
    </location>
</feature>
<sequence>MDARSKQPVTVSALSKKSMGKRKQLDDAPAPALLPQETLEMLSDEEGADQAVSDDGQVDEFPQIDAESDEEDTDEDDEELFESDDGSENSFDRDIFPRPKTIISDITGQPKRVYPEIEPDYDSDSSTEDTQNRVGDVPMHWYDDLPHIGYDIDGKRVLRPARGDELDKFLETVEDPNSWTSAFDKTAQMDKPLSAQELDIIQRLYANEVPDAGYDPYEPMVEWFTGKGKEEVMPLSAAPEPKRRWVASKWEKQKVMKIVRAIRQGRIVPSKPKTSAKLEVYSIWSEPSSSHPPPLPAPKPRLPTNSESYNPPEEYLPTESEREEWEKQDPEDREREYLPKKYSSLRLVPAYDQFVKERFNRQLDLYMAPRVQRVKLNIDPSTLIPKLPSPQSLKPFPNYKSLKFDHPSRARCLSISPDGAWVVSGDESGVVSLWEVMVGREVKRWKFESKIGAVGWCPRTDVSYFVVALEETIHCIIPPHISASLFQSTKALLAPPTLPPPPETPSPVKWVSSTLTSDGPTLSVHLPPSSGLPKQIAWHRRGDYMATVSGSGLHGGVWMHQITRRHSQAPFKKIRGVVQLVLFHPSKPHFFVATQQYIRIYNLAEQKLLKTLMPGIKWISSMDVHPSGDHLIVGGYDRKLCWFDLELSAKPYKILRYHTRAIRSLAFHPTYPLFASSSDDGAIQIFHSRVYNDLMTDPLIVPLKILRGHAVKDGLGVLDVKWCPRHPWLVSAGADGAASVWCS</sequence>
<keyword evidence="5 6" id="KW-0539">Nucleus</keyword>
<dbReference type="GO" id="GO:0070545">
    <property type="term" value="C:PeBoW complex"/>
    <property type="evidence" value="ECO:0007669"/>
    <property type="project" value="TreeGrafter"/>
</dbReference>
<feature type="compositionally biased region" description="Acidic residues" evidence="8">
    <location>
        <begin position="66"/>
        <end position="87"/>
    </location>
</feature>
<evidence type="ECO:0000256" key="5">
    <source>
        <dbReference type="ARBA" id="ARBA00023242"/>
    </source>
</evidence>
<evidence type="ECO:0000256" key="2">
    <source>
        <dbReference type="ARBA" id="ARBA00022552"/>
    </source>
</evidence>
<keyword evidence="2 6" id="KW-0698">rRNA processing</keyword>
<accession>A0A8H6WDB4</accession>
<dbReference type="SMART" id="SM01035">
    <property type="entry name" value="BOP1NT"/>
    <property type="match status" value="1"/>
</dbReference>
<dbReference type="PROSITE" id="PS50082">
    <property type="entry name" value="WD_REPEATS_2"/>
    <property type="match status" value="2"/>
</dbReference>
<dbReference type="Pfam" id="PF00400">
    <property type="entry name" value="WD40"/>
    <property type="match status" value="4"/>
</dbReference>
<organism evidence="10 11">
    <name type="scientific">Mycena chlorophos</name>
    <name type="common">Agaric fungus</name>
    <name type="synonym">Agaricus chlorophos</name>
    <dbReference type="NCBI Taxonomy" id="658473"/>
    <lineage>
        <taxon>Eukaryota</taxon>
        <taxon>Fungi</taxon>
        <taxon>Dikarya</taxon>
        <taxon>Basidiomycota</taxon>
        <taxon>Agaricomycotina</taxon>
        <taxon>Agaricomycetes</taxon>
        <taxon>Agaricomycetidae</taxon>
        <taxon>Agaricales</taxon>
        <taxon>Marasmiineae</taxon>
        <taxon>Mycenaceae</taxon>
        <taxon>Mycena</taxon>
    </lineage>
</organism>
<feature type="region of interest" description="Disordered" evidence="8">
    <location>
        <begin position="285"/>
        <end position="336"/>
    </location>
</feature>
<dbReference type="GO" id="GO:0043021">
    <property type="term" value="F:ribonucleoprotein complex binding"/>
    <property type="evidence" value="ECO:0007669"/>
    <property type="project" value="UniProtKB-UniRule"/>
</dbReference>
<dbReference type="InterPro" id="IPR015943">
    <property type="entry name" value="WD40/YVTN_repeat-like_dom_sf"/>
</dbReference>
<comment type="subunit">
    <text evidence="6">Component of the NOP7 complex, composed of ERB1, NOP7 and YTM1. Within the NOP7 complex ERB1 appears to interact directly with NOP7 and YTM1. The NOP7 complex also associates with the 66S pre-ribosome.</text>
</comment>
<dbReference type="GO" id="GO:0030687">
    <property type="term" value="C:preribosome, large subunit precursor"/>
    <property type="evidence" value="ECO:0007669"/>
    <property type="project" value="UniProtKB-UniRule"/>
</dbReference>
<dbReference type="PANTHER" id="PTHR17605:SF0">
    <property type="entry name" value="RIBOSOME BIOGENESIS PROTEIN BOP1"/>
    <property type="match status" value="1"/>
</dbReference>
<dbReference type="Pfam" id="PF08145">
    <property type="entry name" value="BOP1NT"/>
    <property type="match status" value="1"/>
</dbReference>
<comment type="function">
    <text evidence="6">Component of the NOP7 complex, which is required for maturation of the 25S and 5.8S ribosomal RNAs and formation of the 60S ribosome.</text>
</comment>
<feature type="repeat" description="WD" evidence="7">
    <location>
        <begin position="403"/>
        <end position="444"/>
    </location>
</feature>
<reference evidence="10" key="1">
    <citation type="submission" date="2020-05" db="EMBL/GenBank/DDBJ databases">
        <title>Mycena genomes resolve the evolution of fungal bioluminescence.</title>
        <authorList>
            <person name="Tsai I.J."/>
        </authorList>
    </citation>
    <scope>NUCLEOTIDE SEQUENCE</scope>
    <source>
        <strain evidence="10">110903Hualien_Pintung</strain>
    </source>
</reference>
<keyword evidence="1 6" id="KW-0690">Ribosome biogenesis</keyword>
<dbReference type="InterPro" id="IPR001680">
    <property type="entry name" value="WD40_rpt"/>
</dbReference>
<dbReference type="HAMAP" id="MF_03027">
    <property type="entry name" value="BOP1"/>
    <property type="match status" value="1"/>
</dbReference>
<comment type="caution">
    <text evidence="10">The sequence shown here is derived from an EMBL/GenBank/DDBJ whole genome shotgun (WGS) entry which is preliminary data.</text>
</comment>
<dbReference type="OrthoDB" id="5571054at2759"/>
<evidence type="ECO:0000259" key="9">
    <source>
        <dbReference type="SMART" id="SM01035"/>
    </source>
</evidence>
<keyword evidence="11" id="KW-1185">Reference proteome</keyword>
<dbReference type="FunFam" id="2.130.10.10:FF:000576">
    <property type="entry name" value="Ribosome biogenesis protein ERB1"/>
    <property type="match status" value="1"/>
</dbReference>
<evidence type="ECO:0000256" key="4">
    <source>
        <dbReference type="ARBA" id="ARBA00022737"/>
    </source>
</evidence>
<feature type="domain" description="BOP1 N-terminal" evidence="9">
    <location>
        <begin position="142"/>
        <end position="397"/>
    </location>
</feature>
<evidence type="ECO:0000256" key="7">
    <source>
        <dbReference type="PROSITE-ProRule" id="PRU00221"/>
    </source>
</evidence>
<keyword evidence="3 7" id="KW-0853">WD repeat</keyword>
<dbReference type="SMART" id="SM00320">
    <property type="entry name" value="WD40"/>
    <property type="match status" value="4"/>
</dbReference>
<comment type="subcellular location">
    <subcellularLocation>
        <location evidence="6">Nucleus</location>
        <location evidence="6">Nucleolus</location>
    </subcellularLocation>
    <subcellularLocation>
        <location evidence="6">Nucleus</location>
        <location evidence="6">Nucleoplasm</location>
    </subcellularLocation>
</comment>
<feature type="repeat" description="WD" evidence="7">
    <location>
        <begin position="655"/>
        <end position="696"/>
    </location>
</feature>
<dbReference type="SUPFAM" id="SSF50978">
    <property type="entry name" value="WD40 repeat-like"/>
    <property type="match status" value="1"/>
</dbReference>
<dbReference type="AlphaFoldDB" id="A0A8H6WDB4"/>
<proteinExistence type="inferred from homology"/>
<dbReference type="InterPro" id="IPR028598">
    <property type="entry name" value="BOP1/Erb1"/>
</dbReference>
<protein>
    <recommendedName>
        <fullName evidence="6">Ribosome biogenesis protein ERB1</fullName>
    </recommendedName>
    <alternativeName>
        <fullName evidence="6">Eukaryotic ribosome biogenesis protein 1</fullName>
    </alternativeName>
</protein>
<dbReference type="Proteomes" id="UP000613580">
    <property type="component" value="Unassembled WGS sequence"/>
</dbReference>